<dbReference type="EMBL" id="SHBO01000010">
    <property type="protein sequence ID" value="RZO07655.1"/>
    <property type="molecule type" value="Genomic_DNA"/>
</dbReference>
<dbReference type="AlphaFoldDB" id="A0A520LN30"/>
<evidence type="ECO:0000313" key="7">
    <source>
        <dbReference type="Proteomes" id="UP000318148"/>
    </source>
</evidence>
<proteinExistence type="inferred from homology"/>
<dbReference type="Gene3D" id="3.60.20.40">
    <property type="match status" value="1"/>
</dbReference>
<dbReference type="InterPro" id="IPR043137">
    <property type="entry name" value="GGT_ssub_C"/>
</dbReference>
<protein>
    <recommendedName>
        <fullName evidence="8">Gamma-glutamyltransferase</fullName>
    </recommendedName>
</protein>
<sequence length="563" mass="61360">MNKIVATLITPRLLFLFFVSVSSHSLDHGSKDINNLSGVISTSHPMATMAGEEILIKGGNSVDAAIAASLVLSVVEPTMSGLGGRAQAIVSNDKQKFIGYNGMTEIPKAFKNDNSLPSYGYQTVAVPGLVALLAKMHNDFGSLPFSSLTNPAIKHASEGIKFLPGERTRQLSVVEKIFESDGMRHVYIDESGDIHPNNKVVIQEALANTLKKISTDPHNNFYFGDIAKIIADDSLDNGGFINIGDLNNYEILPGNYFSFKYRDRTIHTLAAPAGGLLVAKTLSILNQYEYSDFDEDRWAALVSQALALSIKSMSENYYEEDPLKALNIDWINHQTLKISLPKTNNLEKVYKSALERSKTDWVQNSNSHTSHISVFDCDGLAISMTQTLGPIFGAKVSTKELGFPYAATMGGYLRTGEQKPGQRPRTSIAPVIVTKDGQVDLVLGAAGGIRIPSAITQTLSRIIDQGLTLERAISAPRVHPSMTINSENERVINLNSFEAEASDQGWNDRNVQYWEKSGFNVNLVHSRASFGRVNAVTNKSSVIMGQSDPDWEGSATASIKCGR</sequence>
<evidence type="ECO:0000256" key="1">
    <source>
        <dbReference type="ARBA" id="ARBA00009381"/>
    </source>
</evidence>
<dbReference type="GO" id="GO:0016787">
    <property type="term" value="F:hydrolase activity"/>
    <property type="evidence" value="ECO:0007669"/>
    <property type="project" value="UniProtKB-KW"/>
</dbReference>
<keyword evidence="2" id="KW-0808">Transferase</keyword>
<evidence type="ECO:0008006" key="8">
    <source>
        <dbReference type="Google" id="ProtNLM"/>
    </source>
</evidence>
<evidence type="ECO:0000256" key="2">
    <source>
        <dbReference type="ARBA" id="ARBA00022679"/>
    </source>
</evidence>
<dbReference type="Pfam" id="PF01019">
    <property type="entry name" value="G_glu_transpept"/>
    <property type="match status" value="1"/>
</dbReference>
<comment type="similarity">
    <text evidence="1">Belongs to the gamma-glutamyltransferase family.</text>
</comment>
<dbReference type="GO" id="GO:0016740">
    <property type="term" value="F:transferase activity"/>
    <property type="evidence" value="ECO:0007669"/>
    <property type="project" value="UniProtKB-KW"/>
</dbReference>
<evidence type="ECO:0000256" key="5">
    <source>
        <dbReference type="SAM" id="SignalP"/>
    </source>
</evidence>
<name>A0A520LN30_9GAMM</name>
<organism evidence="6 7">
    <name type="scientific">SAR92 clade bacterium</name>
    <dbReference type="NCBI Taxonomy" id="2315479"/>
    <lineage>
        <taxon>Bacteria</taxon>
        <taxon>Pseudomonadati</taxon>
        <taxon>Pseudomonadota</taxon>
        <taxon>Gammaproteobacteria</taxon>
        <taxon>Cellvibrionales</taxon>
        <taxon>Porticoccaceae</taxon>
        <taxon>SAR92 clade</taxon>
    </lineage>
</organism>
<dbReference type="PRINTS" id="PR01210">
    <property type="entry name" value="GGTRANSPTASE"/>
</dbReference>
<dbReference type="InterPro" id="IPR029055">
    <property type="entry name" value="Ntn_hydrolases_N"/>
</dbReference>
<keyword evidence="3" id="KW-0378">Hydrolase</keyword>
<dbReference type="PANTHER" id="PTHR43199">
    <property type="entry name" value="GLUTATHIONE HYDROLASE"/>
    <property type="match status" value="1"/>
</dbReference>
<feature type="signal peptide" evidence="5">
    <location>
        <begin position="1"/>
        <end position="25"/>
    </location>
</feature>
<comment type="caution">
    <text evidence="6">The sequence shown here is derived from an EMBL/GenBank/DDBJ whole genome shotgun (WGS) entry which is preliminary data.</text>
</comment>
<feature type="chain" id="PRO_5021787179" description="Gamma-glutamyltransferase" evidence="5">
    <location>
        <begin position="26"/>
        <end position="563"/>
    </location>
</feature>
<dbReference type="SUPFAM" id="SSF56235">
    <property type="entry name" value="N-terminal nucleophile aminohydrolases (Ntn hydrolases)"/>
    <property type="match status" value="1"/>
</dbReference>
<dbReference type="PANTHER" id="PTHR43199:SF1">
    <property type="entry name" value="GLUTATHIONE HYDROLASE PROENZYME"/>
    <property type="match status" value="1"/>
</dbReference>
<reference evidence="6 7" key="1">
    <citation type="submission" date="2019-02" db="EMBL/GenBank/DDBJ databases">
        <title>Prokaryotic population dynamics and viral predation in marine succession experiment using metagenomics: the confinement effect.</title>
        <authorList>
            <person name="Haro-Moreno J.M."/>
            <person name="Rodriguez-Valera F."/>
            <person name="Lopez-Perez M."/>
        </authorList>
    </citation>
    <scope>NUCLEOTIDE SEQUENCE [LARGE SCALE GENOMIC DNA]</scope>
    <source>
        <strain evidence="6">MED-G169</strain>
    </source>
</reference>
<evidence type="ECO:0000256" key="4">
    <source>
        <dbReference type="ARBA" id="ARBA00023145"/>
    </source>
</evidence>
<gene>
    <name evidence="6" type="ORF">EVB02_01440</name>
</gene>
<dbReference type="Proteomes" id="UP000318148">
    <property type="component" value="Unassembled WGS sequence"/>
</dbReference>
<dbReference type="InterPro" id="IPR051792">
    <property type="entry name" value="GGT_bact"/>
</dbReference>
<keyword evidence="5" id="KW-0732">Signal</keyword>
<evidence type="ECO:0000313" key="6">
    <source>
        <dbReference type="EMBL" id="RZO07655.1"/>
    </source>
</evidence>
<keyword evidence="4" id="KW-0865">Zymogen</keyword>
<evidence type="ECO:0000256" key="3">
    <source>
        <dbReference type="ARBA" id="ARBA00022801"/>
    </source>
</evidence>
<accession>A0A520LN30</accession>